<organism evidence="3 4">
    <name type="scientific">Rosa chinensis</name>
    <name type="common">China rose</name>
    <dbReference type="NCBI Taxonomy" id="74649"/>
    <lineage>
        <taxon>Eukaryota</taxon>
        <taxon>Viridiplantae</taxon>
        <taxon>Streptophyta</taxon>
        <taxon>Embryophyta</taxon>
        <taxon>Tracheophyta</taxon>
        <taxon>Spermatophyta</taxon>
        <taxon>Magnoliopsida</taxon>
        <taxon>eudicotyledons</taxon>
        <taxon>Gunneridae</taxon>
        <taxon>Pentapetalae</taxon>
        <taxon>rosids</taxon>
        <taxon>fabids</taxon>
        <taxon>Rosales</taxon>
        <taxon>Rosaceae</taxon>
        <taxon>Rosoideae</taxon>
        <taxon>Rosoideae incertae sedis</taxon>
        <taxon>Rosa</taxon>
    </lineage>
</organism>
<dbReference type="FunFam" id="3.40.50.2000:FF:000108">
    <property type="entry name" value="UDP-glycosyltransferase 83A1"/>
    <property type="match status" value="1"/>
</dbReference>
<name>A0A2P6P2Y4_ROSCH</name>
<evidence type="ECO:0000256" key="2">
    <source>
        <dbReference type="ARBA" id="ARBA00022679"/>
    </source>
</evidence>
<dbReference type="InterPro" id="IPR002213">
    <property type="entry name" value="UDP_glucos_trans"/>
</dbReference>
<evidence type="ECO:0000313" key="4">
    <source>
        <dbReference type="Proteomes" id="UP000238479"/>
    </source>
</evidence>
<dbReference type="GO" id="GO:0080043">
    <property type="term" value="F:quercetin 3-O-glucosyltransferase activity"/>
    <property type="evidence" value="ECO:0007669"/>
    <property type="project" value="TreeGrafter"/>
</dbReference>
<dbReference type="EMBL" id="PDCK01000045">
    <property type="protein sequence ID" value="PRQ16303.1"/>
    <property type="molecule type" value="Genomic_DNA"/>
</dbReference>
<dbReference type="STRING" id="74649.A0A2P6P2Y4"/>
<proteinExistence type="inferred from homology"/>
<keyword evidence="3" id="KW-0328">Glycosyltransferase</keyword>
<keyword evidence="2 3" id="KW-0808">Transferase</keyword>
<dbReference type="CDD" id="cd03784">
    <property type="entry name" value="GT1_Gtf-like"/>
    <property type="match status" value="1"/>
</dbReference>
<evidence type="ECO:0000313" key="3">
    <source>
        <dbReference type="EMBL" id="PRQ16303.1"/>
    </source>
</evidence>
<protein>
    <submittedName>
        <fullName evidence="3">Putative hexosyltransferase</fullName>
        <ecNumber evidence="3">2.4.1.-</ecNumber>
    </submittedName>
</protein>
<dbReference type="GO" id="GO:0080044">
    <property type="term" value="F:quercetin 7-O-glucosyltransferase activity"/>
    <property type="evidence" value="ECO:0007669"/>
    <property type="project" value="TreeGrafter"/>
</dbReference>
<dbReference type="Proteomes" id="UP000238479">
    <property type="component" value="Chromosome 7"/>
</dbReference>
<comment type="caution">
    <text evidence="3">The sequence shown here is derived from an EMBL/GenBank/DDBJ whole genome shotgun (WGS) entry which is preliminary data.</text>
</comment>
<accession>A0A2P6P2Y4</accession>
<dbReference type="OrthoDB" id="5835829at2759"/>
<dbReference type="OMA" id="CICNGYK"/>
<keyword evidence="4" id="KW-1185">Reference proteome</keyword>
<dbReference type="PANTHER" id="PTHR11926:SF1412">
    <property type="entry name" value="UDP-GLYCOSYLTRANSFERASE 83A1-LIKE"/>
    <property type="match status" value="1"/>
</dbReference>
<dbReference type="SUPFAM" id="SSF53756">
    <property type="entry name" value="UDP-Glycosyltransferase/glycogen phosphorylase"/>
    <property type="match status" value="1"/>
</dbReference>
<dbReference type="AlphaFoldDB" id="A0A2P6P2Y4"/>
<gene>
    <name evidence="3" type="ORF">RchiOBHm_Chr7g0182751</name>
</gene>
<dbReference type="PANTHER" id="PTHR11926">
    <property type="entry name" value="GLUCOSYL/GLUCURONOSYL TRANSFERASES"/>
    <property type="match status" value="1"/>
</dbReference>
<dbReference type="Pfam" id="PF00201">
    <property type="entry name" value="UDPGT"/>
    <property type="match status" value="1"/>
</dbReference>
<comment type="similarity">
    <text evidence="1">Belongs to the UDP-glycosyltransferase family.</text>
</comment>
<reference evidence="3 4" key="1">
    <citation type="journal article" date="2018" name="Nat. Genet.">
        <title>The Rosa genome provides new insights in the design of modern roses.</title>
        <authorList>
            <person name="Bendahmane M."/>
        </authorList>
    </citation>
    <scope>NUCLEOTIDE SEQUENCE [LARGE SCALE GENOMIC DNA]</scope>
    <source>
        <strain evidence="4">cv. Old Blush</strain>
    </source>
</reference>
<sequence>MEEGQLSRSNLESSDQENAIHMLLVPYPLQGHITPFIKLAYLISGRGIMVTLVITEFAHARMMAAEPELDNERYKVRYITVPDGLSEDDARNDEGKLAQSISKVMPGHLREVLEKVNMEGNRVTCVIADPMFGWALEIAETMKVKLAMFWPSAPGILALILNIPKLIEDGIIDTKGSSKIDGKVQLSPDLPPLTSTDFLWNFSGNQSAEAMFQYFLGIQQNMKRSGWLLCNWFHDLNPLVGNLVPHMFPVGPLLANGKPAANLWPEDSTCLSWLNKQPDRSVIYVAFGSISVFSQHQMDELALGLELVGRPFLWVKRSDLIIGGSSKYPNGYEERVANQGKIVQWAPQEKVLAHPSIACFLTHCGWNSTMDGLRMGVPFLCWPYFADQFYNRSCICNGYKVGLSLSPDEYGIITRHEIRRKLDSLVADYGIRANALKLKEMAEQSINEGGSSVRNLDNFILQMKQ</sequence>
<dbReference type="Gramene" id="PRQ16303">
    <property type="protein sequence ID" value="PRQ16303"/>
    <property type="gene ID" value="RchiOBHm_Chr7g0182751"/>
</dbReference>
<dbReference type="EC" id="2.4.1.-" evidence="3"/>
<dbReference type="Gene3D" id="3.40.50.2000">
    <property type="entry name" value="Glycogen Phosphorylase B"/>
    <property type="match status" value="2"/>
</dbReference>
<evidence type="ECO:0000256" key="1">
    <source>
        <dbReference type="ARBA" id="ARBA00009995"/>
    </source>
</evidence>
<dbReference type="FunFam" id="3.40.50.2000:FF:000056">
    <property type="entry name" value="Glycosyltransferase"/>
    <property type="match status" value="1"/>
</dbReference>